<dbReference type="EMBL" id="JACHJS010000001">
    <property type="protein sequence ID" value="MBB4965115.1"/>
    <property type="molecule type" value="Genomic_DNA"/>
</dbReference>
<accession>A0A7W7T4F1</accession>
<gene>
    <name evidence="2" type="ORF">F4559_002474</name>
</gene>
<feature type="region of interest" description="Disordered" evidence="1">
    <location>
        <begin position="1"/>
        <end position="24"/>
    </location>
</feature>
<proteinExistence type="predicted"/>
<feature type="compositionally biased region" description="Polar residues" evidence="1">
    <location>
        <begin position="10"/>
        <end position="22"/>
    </location>
</feature>
<dbReference type="RefSeq" id="WP_184668519.1">
    <property type="nucleotide sequence ID" value="NZ_BAABAI010000013.1"/>
</dbReference>
<comment type="caution">
    <text evidence="2">The sequence shown here is derived from an EMBL/GenBank/DDBJ whole genome shotgun (WGS) entry which is preliminary data.</text>
</comment>
<evidence type="ECO:0000256" key="1">
    <source>
        <dbReference type="SAM" id="MobiDB-lite"/>
    </source>
</evidence>
<protein>
    <submittedName>
        <fullName evidence="2">Uncharacterized protein</fullName>
    </submittedName>
</protein>
<sequence length="129" mass="13606">MSRKPPVVVPSQTRNGSATAGSTRPAPEVLEVLCSAVDGALAMLGADAPPGPVLESMLTAFTERVAPVRERIADSPDGSLRIVQCYLGNAFAHAVEGDVAATRSALIAARVALARFFDDEPDTERRWFG</sequence>
<name>A0A7W7T4F1_9PSEU</name>
<dbReference type="AlphaFoldDB" id="A0A7W7T4F1"/>
<keyword evidence="3" id="KW-1185">Reference proteome</keyword>
<evidence type="ECO:0000313" key="2">
    <source>
        <dbReference type="EMBL" id="MBB4965115.1"/>
    </source>
</evidence>
<reference evidence="2 3" key="1">
    <citation type="submission" date="2020-08" db="EMBL/GenBank/DDBJ databases">
        <title>Sequencing the genomes of 1000 actinobacteria strains.</title>
        <authorList>
            <person name="Klenk H.-P."/>
        </authorList>
    </citation>
    <scope>NUCLEOTIDE SEQUENCE [LARGE SCALE GENOMIC DNA]</scope>
    <source>
        <strain evidence="2 3">DSM 45084</strain>
    </source>
</reference>
<organism evidence="2 3">
    <name type="scientific">Saccharothrix violaceirubra</name>
    <dbReference type="NCBI Taxonomy" id="413306"/>
    <lineage>
        <taxon>Bacteria</taxon>
        <taxon>Bacillati</taxon>
        <taxon>Actinomycetota</taxon>
        <taxon>Actinomycetes</taxon>
        <taxon>Pseudonocardiales</taxon>
        <taxon>Pseudonocardiaceae</taxon>
        <taxon>Saccharothrix</taxon>
    </lineage>
</organism>
<dbReference type="Proteomes" id="UP000542674">
    <property type="component" value="Unassembled WGS sequence"/>
</dbReference>
<evidence type="ECO:0000313" key="3">
    <source>
        <dbReference type="Proteomes" id="UP000542674"/>
    </source>
</evidence>